<evidence type="ECO:0000313" key="10">
    <source>
        <dbReference type="Proteomes" id="UP000182321"/>
    </source>
</evidence>
<proteinExistence type="inferred from homology"/>
<keyword evidence="6 8" id="KW-0472">Membrane</keyword>
<keyword evidence="3 8" id="KW-0812">Transmembrane</keyword>
<name>A0A1H7JLI6_9FIRM</name>
<feature type="transmembrane region" description="Helical" evidence="8">
    <location>
        <begin position="110"/>
        <end position="130"/>
    </location>
</feature>
<comment type="similarity">
    <text evidence="8">Belongs to the MntP (TC 9.B.29) family.</text>
</comment>
<comment type="function">
    <text evidence="8">Probably functions as a manganese efflux pump.</text>
</comment>
<evidence type="ECO:0000256" key="8">
    <source>
        <dbReference type="HAMAP-Rule" id="MF_01521"/>
    </source>
</evidence>
<dbReference type="PANTHER" id="PTHR35529">
    <property type="entry name" value="MANGANESE EFFLUX PUMP MNTP-RELATED"/>
    <property type="match status" value="1"/>
</dbReference>
<organism evidence="9 10">
    <name type="scientific">Pseudobutyrivibrio ruminis</name>
    <dbReference type="NCBI Taxonomy" id="46206"/>
    <lineage>
        <taxon>Bacteria</taxon>
        <taxon>Bacillati</taxon>
        <taxon>Bacillota</taxon>
        <taxon>Clostridia</taxon>
        <taxon>Lachnospirales</taxon>
        <taxon>Lachnospiraceae</taxon>
        <taxon>Pseudobutyrivibrio</taxon>
    </lineage>
</organism>
<dbReference type="eggNOG" id="COG1971">
    <property type="taxonomic scope" value="Bacteria"/>
</dbReference>
<evidence type="ECO:0000256" key="6">
    <source>
        <dbReference type="ARBA" id="ARBA00023136"/>
    </source>
</evidence>
<evidence type="ECO:0000256" key="1">
    <source>
        <dbReference type="ARBA" id="ARBA00022448"/>
    </source>
</evidence>
<keyword evidence="7 8" id="KW-0464">Manganese</keyword>
<keyword evidence="1 8" id="KW-0813">Transport</keyword>
<evidence type="ECO:0000256" key="4">
    <source>
        <dbReference type="ARBA" id="ARBA00022989"/>
    </source>
</evidence>
<dbReference type="InterPro" id="IPR022929">
    <property type="entry name" value="Put_MntP"/>
</dbReference>
<evidence type="ECO:0000313" key="9">
    <source>
        <dbReference type="EMBL" id="SEK75499.1"/>
    </source>
</evidence>
<feature type="transmembrane region" description="Helical" evidence="8">
    <location>
        <begin position="136"/>
        <end position="157"/>
    </location>
</feature>
<feature type="transmembrane region" description="Helical" evidence="8">
    <location>
        <begin position="68"/>
        <end position="89"/>
    </location>
</feature>
<protein>
    <recommendedName>
        <fullName evidence="8">Putative manganese efflux pump MntP</fullName>
    </recommendedName>
</protein>
<dbReference type="GO" id="GO:0005384">
    <property type="term" value="F:manganese ion transmembrane transporter activity"/>
    <property type="evidence" value="ECO:0007669"/>
    <property type="project" value="UniProtKB-UniRule"/>
</dbReference>
<feature type="transmembrane region" description="Helical" evidence="8">
    <location>
        <begin position="169"/>
        <end position="186"/>
    </location>
</feature>
<dbReference type="AlphaFoldDB" id="A0A1H7JLI6"/>
<evidence type="ECO:0000256" key="5">
    <source>
        <dbReference type="ARBA" id="ARBA00023065"/>
    </source>
</evidence>
<accession>A0A1H7JLI6</accession>
<dbReference type="Proteomes" id="UP000182321">
    <property type="component" value="Unassembled WGS sequence"/>
</dbReference>
<reference evidence="10" key="1">
    <citation type="submission" date="2016-10" db="EMBL/GenBank/DDBJ databases">
        <authorList>
            <person name="Varghese N."/>
        </authorList>
    </citation>
    <scope>NUCLEOTIDE SEQUENCE [LARGE SCALE GENOMIC DNA]</scope>
    <source>
        <strain evidence="10">ACV-9</strain>
    </source>
</reference>
<sequence length="196" mass="21395">MSVVDIFLFGVGLSMDAFAVAICKGLAMKQVNKKQMFMIALFFGGFQALMPLIGFILGSAFADMISAYDHWIAFVLLLYIGGKMAIEAIKEWKDEDKVEIMDPPLDYKELTLLAIATSIDALACGVTFSFYKGFNILRAILIIGLTTFAISAGGVYVGNIFGNKFKAKAQLLGGFILIFLGVKILLEHLFGISFGF</sequence>
<dbReference type="InterPro" id="IPR003810">
    <property type="entry name" value="Mntp/YtaF"/>
</dbReference>
<dbReference type="HAMAP" id="MF_01521">
    <property type="entry name" value="MntP_pump"/>
    <property type="match status" value="1"/>
</dbReference>
<dbReference type="RefSeq" id="WP_074791024.1">
    <property type="nucleotide sequence ID" value="NZ_FNZX01000010.1"/>
</dbReference>
<feature type="transmembrane region" description="Helical" evidence="8">
    <location>
        <begin position="6"/>
        <end position="27"/>
    </location>
</feature>
<feature type="transmembrane region" description="Helical" evidence="8">
    <location>
        <begin position="39"/>
        <end position="62"/>
    </location>
</feature>
<evidence type="ECO:0000256" key="7">
    <source>
        <dbReference type="ARBA" id="ARBA00023211"/>
    </source>
</evidence>
<gene>
    <name evidence="8" type="primary">mntP</name>
    <name evidence="9" type="ORF">SAMN02910377_01717</name>
</gene>
<evidence type="ECO:0000256" key="3">
    <source>
        <dbReference type="ARBA" id="ARBA00022692"/>
    </source>
</evidence>
<dbReference type="EMBL" id="FNZX01000010">
    <property type="protein sequence ID" value="SEK75499.1"/>
    <property type="molecule type" value="Genomic_DNA"/>
</dbReference>
<keyword evidence="4 8" id="KW-1133">Transmembrane helix</keyword>
<dbReference type="Pfam" id="PF02659">
    <property type="entry name" value="Mntp"/>
    <property type="match status" value="1"/>
</dbReference>
<comment type="subcellular location">
    <subcellularLocation>
        <location evidence="8">Cell membrane</location>
        <topology evidence="8">Multi-pass membrane protein</topology>
    </subcellularLocation>
</comment>
<keyword evidence="10" id="KW-1185">Reference proteome</keyword>
<dbReference type="GO" id="GO:0005886">
    <property type="term" value="C:plasma membrane"/>
    <property type="evidence" value="ECO:0007669"/>
    <property type="project" value="UniProtKB-SubCell"/>
</dbReference>
<keyword evidence="2 8" id="KW-1003">Cell membrane</keyword>
<keyword evidence="5 8" id="KW-0406">Ion transport</keyword>
<dbReference type="PANTHER" id="PTHR35529:SF1">
    <property type="entry name" value="MANGANESE EFFLUX PUMP MNTP-RELATED"/>
    <property type="match status" value="1"/>
</dbReference>
<evidence type="ECO:0000256" key="2">
    <source>
        <dbReference type="ARBA" id="ARBA00022475"/>
    </source>
</evidence>